<reference evidence="1 2" key="1">
    <citation type="submission" date="2011-02" db="EMBL/GenBank/DDBJ databases">
        <title>The Genome Sequence of Sphaeroforma arctica JP610.</title>
        <authorList>
            <consortium name="The Broad Institute Genome Sequencing Platform"/>
            <person name="Russ C."/>
            <person name="Cuomo C."/>
            <person name="Young S.K."/>
            <person name="Zeng Q."/>
            <person name="Gargeya S."/>
            <person name="Alvarado L."/>
            <person name="Berlin A."/>
            <person name="Chapman S.B."/>
            <person name="Chen Z."/>
            <person name="Freedman E."/>
            <person name="Gellesch M."/>
            <person name="Goldberg J."/>
            <person name="Griggs A."/>
            <person name="Gujja S."/>
            <person name="Heilman E."/>
            <person name="Heiman D."/>
            <person name="Howarth C."/>
            <person name="Mehta T."/>
            <person name="Neiman D."/>
            <person name="Pearson M."/>
            <person name="Roberts A."/>
            <person name="Saif S."/>
            <person name="Shea T."/>
            <person name="Shenoy N."/>
            <person name="Sisk P."/>
            <person name="Stolte C."/>
            <person name="Sykes S."/>
            <person name="White J."/>
            <person name="Yandava C."/>
            <person name="Burger G."/>
            <person name="Gray M.W."/>
            <person name="Holland P.W.H."/>
            <person name="King N."/>
            <person name="Lang F.B.F."/>
            <person name="Roger A.J."/>
            <person name="Ruiz-Trillo I."/>
            <person name="Haas B."/>
            <person name="Nusbaum C."/>
            <person name="Birren B."/>
        </authorList>
    </citation>
    <scope>NUCLEOTIDE SEQUENCE [LARGE SCALE GENOMIC DNA]</scope>
    <source>
        <strain evidence="1 2">JP610</strain>
    </source>
</reference>
<organism evidence="1 2">
    <name type="scientific">Sphaeroforma arctica JP610</name>
    <dbReference type="NCBI Taxonomy" id="667725"/>
    <lineage>
        <taxon>Eukaryota</taxon>
        <taxon>Ichthyosporea</taxon>
        <taxon>Ichthyophonida</taxon>
        <taxon>Sphaeroforma</taxon>
    </lineage>
</organism>
<gene>
    <name evidence="1" type="ORF">SARC_15945</name>
</gene>
<keyword evidence="2" id="KW-1185">Reference proteome</keyword>
<dbReference type="EMBL" id="KQ248633">
    <property type="protein sequence ID" value="KNC71516.1"/>
    <property type="molecule type" value="Genomic_DNA"/>
</dbReference>
<dbReference type="RefSeq" id="XP_014145418.1">
    <property type="nucleotide sequence ID" value="XM_014289943.1"/>
</dbReference>
<name>A0A0L0F4G5_9EUKA</name>
<accession>A0A0L0F4G5</accession>
<dbReference type="GeneID" id="25916449"/>
<dbReference type="OrthoDB" id="7832001at2759"/>
<proteinExistence type="predicted"/>
<evidence type="ECO:0000313" key="1">
    <source>
        <dbReference type="EMBL" id="KNC71516.1"/>
    </source>
</evidence>
<feature type="non-terminal residue" evidence="1">
    <location>
        <position position="50"/>
    </location>
</feature>
<dbReference type="AlphaFoldDB" id="A0A0L0F4G5"/>
<protein>
    <submittedName>
        <fullName evidence="1">Uncharacterized protein</fullName>
    </submittedName>
</protein>
<sequence length="50" mass="5478">MVDFVLEALKPNLKANGGMVEAKRVCYVEGRSNLVLKIQGKTDRPVSFVG</sequence>
<evidence type="ECO:0000313" key="2">
    <source>
        <dbReference type="Proteomes" id="UP000054560"/>
    </source>
</evidence>
<dbReference type="Proteomes" id="UP000054560">
    <property type="component" value="Unassembled WGS sequence"/>
</dbReference>